<reference evidence="10" key="1">
    <citation type="journal article" date="2023" name="bioRxiv">
        <title>Improved chromosome-level genome assembly for marigold (Tagetes erecta).</title>
        <authorList>
            <person name="Jiang F."/>
            <person name="Yuan L."/>
            <person name="Wang S."/>
            <person name="Wang H."/>
            <person name="Xu D."/>
            <person name="Wang A."/>
            <person name="Fan W."/>
        </authorList>
    </citation>
    <scope>NUCLEOTIDE SEQUENCE</scope>
    <source>
        <strain evidence="10">WSJ</strain>
        <tissue evidence="10">Leaf</tissue>
    </source>
</reference>
<keyword evidence="9" id="KW-1133">Transmembrane helix</keyword>
<evidence type="ECO:0000313" key="10">
    <source>
        <dbReference type="EMBL" id="KAK1435269.1"/>
    </source>
</evidence>
<dbReference type="InterPro" id="IPR011050">
    <property type="entry name" value="Pectin_lyase_fold/virulence"/>
</dbReference>
<evidence type="ECO:0000256" key="8">
    <source>
        <dbReference type="RuleBase" id="RU361169"/>
    </source>
</evidence>
<dbReference type="GO" id="GO:0071555">
    <property type="term" value="P:cell wall organization"/>
    <property type="evidence" value="ECO:0007669"/>
    <property type="project" value="UniProtKB-KW"/>
</dbReference>
<dbReference type="InterPro" id="IPR012334">
    <property type="entry name" value="Pectin_lyas_fold"/>
</dbReference>
<evidence type="ECO:0000256" key="1">
    <source>
        <dbReference type="ARBA" id="ARBA00004191"/>
    </source>
</evidence>
<gene>
    <name evidence="10" type="ORF">QVD17_01030</name>
</gene>
<dbReference type="Pfam" id="PF00295">
    <property type="entry name" value="Glyco_hydro_28"/>
    <property type="match status" value="1"/>
</dbReference>
<comment type="caution">
    <text evidence="10">The sequence shown here is derived from an EMBL/GenBank/DDBJ whole genome shotgun (WGS) entry which is preliminary data.</text>
</comment>
<comment type="similarity">
    <text evidence="2 8">Belongs to the glycosyl hydrolase 28 family.</text>
</comment>
<protein>
    <recommendedName>
        <fullName evidence="12">Polygalacturonase</fullName>
    </recommendedName>
</protein>
<keyword evidence="7" id="KW-0961">Cell wall biogenesis/degradation</keyword>
<sequence length="413" mass="43758">MLVCYMKICDNYLFVHCFFLFQWLKIVFLVVIALVSLSTTAKVTYNVTSFGAKGDGNTDSTKAFLSAWASACNSTKTAVIYVPAGTYLLATAVTFAGERCQSSSITIRIYGTLVAPFNYDAIGNSGDWIRFHRVNHLTISGGTLDARGGSLWSCKTSGNSCPSGATTLGIYNSKNIVISGLKSVNSQMFHILLDACINAKLQGVTISASGASPNTDGIHLISSMGVTILNSKIATGDDCISIGPGNSNLWIETVACGPGHGISIGSLGWDLDEPGVENITVTMATFRGTQNGVRIKTWARASNGFVTSATFQHVTMVNVSNPIIIEQRYCPDKNNCPNQVSGVKIRDVVYEDIHGTSATQVAVKLDCSQGNPCTGLRLKDVNLNYVRGGKPAVSSCAYAAGTASGILHPTSCL</sequence>
<dbReference type="Gene3D" id="2.160.20.10">
    <property type="entry name" value="Single-stranded right-handed beta-helix, Pectin lyase-like"/>
    <property type="match status" value="1"/>
</dbReference>
<proteinExistence type="inferred from homology"/>
<evidence type="ECO:0000256" key="3">
    <source>
        <dbReference type="ARBA" id="ARBA00022512"/>
    </source>
</evidence>
<dbReference type="InterPro" id="IPR006626">
    <property type="entry name" value="PbH1"/>
</dbReference>
<evidence type="ECO:0000256" key="5">
    <source>
        <dbReference type="ARBA" id="ARBA00022801"/>
    </source>
</evidence>
<dbReference type="SUPFAM" id="SSF51126">
    <property type="entry name" value="Pectin lyase-like"/>
    <property type="match status" value="1"/>
</dbReference>
<evidence type="ECO:0000256" key="6">
    <source>
        <dbReference type="ARBA" id="ARBA00023295"/>
    </source>
</evidence>
<evidence type="ECO:0000313" key="11">
    <source>
        <dbReference type="Proteomes" id="UP001229421"/>
    </source>
</evidence>
<keyword evidence="3" id="KW-0134">Cell wall</keyword>
<dbReference type="GO" id="GO:0004650">
    <property type="term" value="F:polygalacturonase activity"/>
    <property type="evidence" value="ECO:0007669"/>
    <property type="project" value="InterPro"/>
</dbReference>
<dbReference type="AlphaFoldDB" id="A0AAD8L481"/>
<evidence type="ECO:0000256" key="9">
    <source>
        <dbReference type="SAM" id="Phobius"/>
    </source>
</evidence>
<dbReference type="Proteomes" id="UP001229421">
    <property type="component" value="Unassembled WGS sequence"/>
</dbReference>
<dbReference type="InterPro" id="IPR000743">
    <property type="entry name" value="Glyco_hydro_28"/>
</dbReference>
<dbReference type="SMART" id="SM00710">
    <property type="entry name" value="PbH1"/>
    <property type="match status" value="5"/>
</dbReference>
<dbReference type="EMBL" id="JAUHHV010000001">
    <property type="protein sequence ID" value="KAK1435269.1"/>
    <property type="molecule type" value="Genomic_DNA"/>
</dbReference>
<dbReference type="PANTHER" id="PTHR31375">
    <property type="match status" value="1"/>
</dbReference>
<evidence type="ECO:0000256" key="7">
    <source>
        <dbReference type="ARBA" id="ARBA00023316"/>
    </source>
</evidence>
<feature type="transmembrane region" description="Helical" evidence="9">
    <location>
        <begin position="12"/>
        <end position="37"/>
    </location>
</feature>
<keyword evidence="9" id="KW-0472">Membrane</keyword>
<organism evidence="10 11">
    <name type="scientific">Tagetes erecta</name>
    <name type="common">African marigold</name>
    <dbReference type="NCBI Taxonomy" id="13708"/>
    <lineage>
        <taxon>Eukaryota</taxon>
        <taxon>Viridiplantae</taxon>
        <taxon>Streptophyta</taxon>
        <taxon>Embryophyta</taxon>
        <taxon>Tracheophyta</taxon>
        <taxon>Spermatophyta</taxon>
        <taxon>Magnoliopsida</taxon>
        <taxon>eudicotyledons</taxon>
        <taxon>Gunneridae</taxon>
        <taxon>Pentapetalae</taxon>
        <taxon>asterids</taxon>
        <taxon>campanulids</taxon>
        <taxon>Asterales</taxon>
        <taxon>Asteraceae</taxon>
        <taxon>Asteroideae</taxon>
        <taxon>Heliantheae alliance</taxon>
        <taxon>Tageteae</taxon>
        <taxon>Tagetes</taxon>
    </lineage>
</organism>
<comment type="subcellular location">
    <subcellularLocation>
        <location evidence="1">Secreted</location>
        <location evidence="1">Cell wall</location>
    </subcellularLocation>
</comment>
<dbReference type="FunFam" id="2.160.20.10:FF:000004">
    <property type="entry name" value="Pectin lyase-like superfamily protein"/>
    <property type="match status" value="1"/>
</dbReference>
<dbReference type="GO" id="GO:0005975">
    <property type="term" value="P:carbohydrate metabolic process"/>
    <property type="evidence" value="ECO:0007669"/>
    <property type="project" value="InterPro"/>
</dbReference>
<keyword evidence="5 8" id="KW-0378">Hydrolase</keyword>
<accession>A0AAD8L481</accession>
<keyword evidence="6 8" id="KW-0326">Glycosidase</keyword>
<keyword evidence="11" id="KW-1185">Reference proteome</keyword>
<evidence type="ECO:0008006" key="12">
    <source>
        <dbReference type="Google" id="ProtNLM"/>
    </source>
</evidence>
<name>A0AAD8L481_TARER</name>
<evidence type="ECO:0000256" key="4">
    <source>
        <dbReference type="ARBA" id="ARBA00022525"/>
    </source>
</evidence>
<evidence type="ECO:0000256" key="2">
    <source>
        <dbReference type="ARBA" id="ARBA00008834"/>
    </source>
</evidence>
<keyword evidence="9" id="KW-0812">Transmembrane</keyword>
<keyword evidence="4" id="KW-0964">Secreted</keyword>